<organism evidence="1 2">
    <name type="scientific">Bionectria ochroleuca</name>
    <name type="common">Gliocladium roseum</name>
    <dbReference type="NCBI Taxonomy" id="29856"/>
    <lineage>
        <taxon>Eukaryota</taxon>
        <taxon>Fungi</taxon>
        <taxon>Dikarya</taxon>
        <taxon>Ascomycota</taxon>
        <taxon>Pezizomycotina</taxon>
        <taxon>Sordariomycetes</taxon>
        <taxon>Hypocreomycetidae</taxon>
        <taxon>Hypocreales</taxon>
        <taxon>Bionectriaceae</taxon>
        <taxon>Clonostachys</taxon>
    </lineage>
</organism>
<reference evidence="1" key="1">
    <citation type="submission" date="2020-10" db="EMBL/GenBank/DDBJ databases">
        <title>High-Quality Genome Resource of Clonostachys rosea strain S41 by Oxford Nanopore Long-Read Sequencing.</title>
        <authorList>
            <person name="Wang H."/>
        </authorList>
    </citation>
    <scope>NUCLEOTIDE SEQUENCE</scope>
    <source>
        <strain evidence="1">S41</strain>
    </source>
</reference>
<sequence length="102" mass="11497">MIQSTKQAASKSLSVLGQLSPQAQGLDRRSIRPFFFTRPIAPYYAPRLQFDKKVKKKRDMHSTLNEGRSLVNLNLAPMPLASPNFLNEKLYSISKQGFPSTT</sequence>
<evidence type="ECO:0000313" key="1">
    <source>
        <dbReference type="EMBL" id="KAF9757607.1"/>
    </source>
</evidence>
<name>A0A8H7NKF9_BIOOC</name>
<dbReference type="EMBL" id="JADCTT010000002">
    <property type="protein sequence ID" value="KAF9757607.1"/>
    <property type="molecule type" value="Genomic_DNA"/>
</dbReference>
<accession>A0A8H7NKF9</accession>
<proteinExistence type="predicted"/>
<evidence type="ECO:0000313" key="2">
    <source>
        <dbReference type="Proteomes" id="UP000616885"/>
    </source>
</evidence>
<dbReference type="AlphaFoldDB" id="A0A8H7NKF9"/>
<comment type="caution">
    <text evidence="1">The sequence shown here is derived from an EMBL/GenBank/DDBJ whole genome shotgun (WGS) entry which is preliminary data.</text>
</comment>
<dbReference type="Proteomes" id="UP000616885">
    <property type="component" value="Unassembled WGS sequence"/>
</dbReference>
<protein>
    <submittedName>
        <fullName evidence="1">Uncharacterized protein</fullName>
    </submittedName>
</protein>
<gene>
    <name evidence="1" type="ORF">IM811_008551</name>
</gene>